<dbReference type="EMBL" id="LT629757">
    <property type="protein sequence ID" value="SDS52284.1"/>
    <property type="molecule type" value="Genomic_DNA"/>
</dbReference>
<proteinExistence type="predicted"/>
<dbReference type="InterPro" id="IPR001647">
    <property type="entry name" value="HTH_TetR"/>
</dbReference>
<dbReference type="AlphaFoldDB" id="A0A1H1SWG4"/>
<accession>A0A1H1SWG4</accession>
<dbReference type="GO" id="GO:0000976">
    <property type="term" value="F:transcription cis-regulatory region binding"/>
    <property type="evidence" value="ECO:0007669"/>
    <property type="project" value="TreeGrafter"/>
</dbReference>
<evidence type="ECO:0000256" key="2">
    <source>
        <dbReference type="ARBA" id="ARBA00023125"/>
    </source>
</evidence>
<dbReference type="OrthoDB" id="4823039at2"/>
<dbReference type="STRING" id="642780.SAMN04488570_2072"/>
<dbReference type="Gene3D" id="1.10.357.10">
    <property type="entry name" value="Tetracycline Repressor, domain 2"/>
    <property type="match status" value="1"/>
</dbReference>
<feature type="region of interest" description="Disordered" evidence="5">
    <location>
        <begin position="1"/>
        <end position="25"/>
    </location>
</feature>
<evidence type="ECO:0000259" key="6">
    <source>
        <dbReference type="PROSITE" id="PS50977"/>
    </source>
</evidence>
<gene>
    <name evidence="7" type="ORF">SAMN04488570_2072</name>
</gene>
<keyword evidence="3" id="KW-0804">Transcription</keyword>
<evidence type="ECO:0000256" key="4">
    <source>
        <dbReference type="PROSITE-ProRule" id="PRU00335"/>
    </source>
</evidence>
<evidence type="ECO:0000313" key="8">
    <source>
        <dbReference type="Proteomes" id="UP000198859"/>
    </source>
</evidence>
<dbReference type="InterPro" id="IPR050109">
    <property type="entry name" value="HTH-type_TetR-like_transc_reg"/>
</dbReference>
<keyword evidence="1" id="KW-0805">Transcription regulation</keyword>
<dbReference type="PROSITE" id="PS50977">
    <property type="entry name" value="HTH_TETR_2"/>
    <property type="match status" value="1"/>
</dbReference>
<feature type="DNA-binding region" description="H-T-H motif" evidence="4">
    <location>
        <begin position="46"/>
        <end position="65"/>
    </location>
</feature>
<reference evidence="8" key="1">
    <citation type="submission" date="2016-10" db="EMBL/GenBank/DDBJ databases">
        <authorList>
            <person name="Varghese N."/>
            <person name="Submissions S."/>
        </authorList>
    </citation>
    <scope>NUCLEOTIDE SEQUENCE [LARGE SCALE GENOMIC DNA]</scope>
    <source>
        <strain evidence="8">DSM 22127</strain>
    </source>
</reference>
<name>A0A1H1SWG4_9ACTN</name>
<protein>
    <submittedName>
        <fullName evidence="7">Regulatory protein, tetR family</fullName>
    </submittedName>
</protein>
<dbReference type="RefSeq" id="WP_091729212.1">
    <property type="nucleotide sequence ID" value="NZ_LT629757.1"/>
</dbReference>
<dbReference type="Proteomes" id="UP000198859">
    <property type="component" value="Chromosome I"/>
</dbReference>
<dbReference type="PANTHER" id="PTHR30055">
    <property type="entry name" value="HTH-TYPE TRANSCRIPTIONAL REGULATOR RUTR"/>
    <property type="match status" value="1"/>
</dbReference>
<dbReference type="GO" id="GO:0003700">
    <property type="term" value="F:DNA-binding transcription factor activity"/>
    <property type="evidence" value="ECO:0007669"/>
    <property type="project" value="TreeGrafter"/>
</dbReference>
<evidence type="ECO:0000256" key="3">
    <source>
        <dbReference type="ARBA" id="ARBA00023163"/>
    </source>
</evidence>
<feature type="domain" description="HTH tetR-type" evidence="6">
    <location>
        <begin position="23"/>
        <end position="83"/>
    </location>
</feature>
<dbReference type="InterPro" id="IPR009057">
    <property type="entry name" value="Homeodomain-like_sf"/>
</dbReference>
<evidence type="ECO:0000256" key="1">
    <source>
        <dbReference type="ARBA" id="ARBA00023015"/>
    </source>
</evidence>
<keyword evidence="8" id="KW-1185">Reference proteome</keyword>
<organism evidence="7 8">
    <name type="scientific">Nocardioides scoriae</name>
    <dbReference type="NCBI Taxonomy" id="642780"/>
    <lineage>
        <taxon>Bacteria</taxon>
        <taxon>Bacillati</taxon>
        <taxon>Actinomycetota</taxon>
        <taxon>Actinomycetes</taxon>
        <taxon>Propionibacteriales</taxon>
        <taxon>Nocardioidaceae</taxon>
        <taxon>Nocardioides</taxon>
    </lineage>
</organism>
<evidence type="ECO:0000256" key="5">
    <source>
        <dbReference type="SAM" id="MobiDB-lite"/>
    </source>
</evidence>
<evidence type="ECO:0000313" key="7">
    <source>
        <dbReference type="EMBL" id="SDS52284.1"/>
    </source>
</evidence>
<dbReference type="SUPFAM" id="SSF46689">
    <property type="entry name" value="Homeodomain-like"/>
    <property type="match status" value="1"/>
</dbReference>
<keyword evidence="2 4" id="KW-0238">DNA-binding</keyword>
<dbReference type="PANTHER" id="PTHR30055:SF234">
    <property type="entry name" value="HTH-TYPE TRANSCRIPTIONAL REGULATOR BETI"/>
    <property type="match status" value="1"/>
</dbReference>
<sequence length="225" mass="24405">MTADPDRPVTRPTDPPAPSPGPRAERQRVLDVAARRFAAQGWVRTTMAQLADESGVDAARIERLVGTKSEVFTAMVWRAILGEHQGLQEAFDVLRLEEEPDVDARLDVLARAVTAMVARMAHLVPAIAEAVARDATVRGIVQGAELQRVGSTRRLVALLTRGDAARPDAVPEVQMLCSGETYRSMTAFSWSEERYAAWLRQAFDLAVNGTGAVLVDRPAGPAARP</sequence>